<evidence type="ECO:0000256" key="1">
    <source>
        <dbReference type="SAM" id="MobiDB-lite"/>
    </source>
</evidence>
<evidence type="ECO:0000313" key="3">
    <source>
        <dbReference type="Proteomes" id="UP001596972"/>
    </source>
</evidence>
<accession>A0ABW3EJD2</accession>
<keyword evidence="3" id="KW-1185">Reference proteome</keyword>
<organism evidence="2 3">
    <name type="scientific">Actinomadura sediminis</name>
    <dbReference type="NCBI Taxonomy" id="1038904"/>
    <lineage>
        <taxon>Bacteria</taxon>
        <taxon>Bacillati</taxon>
        <taxon>Actinomycetota</taxon>
        <taxon>Actinomycetes</taxon>
        <taxon>Streptosporangiales</taxon>
        <taxon>Thermomonosporaceae</taxon>
        <taxon>Actinomadura</taxon>
    </lineage>
</organism>
<name>A0ABW3EJD2_9ACTN</name>
<sequence>MVDARRRERRAVRRRRRRREVRGEPGAAAGHRKSPAAGEHGIGL</sequence>
<reference evidence="3" key="1">
    <citation type="journal article" date="2019" name="Int. J. Syst. Evol. Microbiol.">
        <title>The Global Catalogue of Microorganisms (GCM) 10K type strain sequencing project: providing services to taxonomists for standard genome sequencing and annotation.</title>
        <authorList>
            <consortium name="The Broad Institute Genomics Platform"/>
            <consortium name="The Broad Institute Genome Sequencing Center for Infectious Disease"/>
            <person name="Wu L."/>
            <person name="Ma J."/>
        </authorList>
    </citation>
    <scope>NUCLEOTIDE SEQUENCE [LARGE SCALE GENOMIC DNA]</scope>
    <source>
        <strain evidence="3">JCM 31202</strain>
    </source>
</reference>
<proteinExistence type="predicted"/>
<comment type="caution">
    <text evidence="2">The sequence shown here is derived from an EMBL/GenBank/DDBJ whole genome shotgun (WGS) entry which is preliminary data.</text>
</comment>
<feature type="compositionally biased region" description="Basic residues" evidence="1">
    <location>
        <begin position="7"/>
        <end position="20"/>
    </location>
</feature>
<protein>
    <submittedName>
        <fullName evidence="2">Uncharacterized protein</fullName>
    </submittedName>
</protein>
<evidence type="ECO:0000313" key="2">
    <source>
        <dbReference type="EMBL" id="MFD0899604.1"/>
    </source>
</evidence>
<dbReference type="Proteomes" id="UP001596972">
    <property type="component" value="Unassembled WGS sequence"/>
</dbReference>
<feature type="region of interest" description="Disordered" evidence="1">
    <location>
        <begin position="1"/>
        <end position="44"/>
    </location>
</feature>
<dbReference type="EMBL" id="JBHTJA010000004">
    <property type="protein sequence ID" value="MFD0899604.1"/>
    <property type="molecule type" value="Genomic_DNA"/>
</dbReference>
<dbReference type="RefSeq" id="WP_378296467.1">
    <property type="nucleotide sequence ID" value="NZ_JBHTJA010000004.1"/>
</dbReference>
<gene>
    <name evidence="2" type="ORF">ACFQ11_04330</name>
</gene>